<evidence type="ECO:0000313" key="3">
    <source>
        <dbReference type="EMBL" id="KAH7030713.1"/>
    </source>
</evidence>
<evidence type="ECO:0000256" key="2">
    <source>
        <dbReference type="SAM" id="SignalP"/>
    </source>
</evidence>
<name>A0A9P8Y6Q0_9PEZI</name>
<gene>
    <name evidence="3" type="ORF">B0I36DRAFT_430990</name>
</gene>
<evidence type="ECO:0000256" key="1">
    <source>
        <dbReference type="SAM" id="MobiDB-lite"/>
    </source>
</evidence>
<feature type="signal peptide" evidence="2">
    <location>
        <begin position="1"/>
        <end position="22"/>
    </location>
</feature>
<reference evidence="3" key="1">
    <citation type="journal article" date="2021" name="Nat. Commun.">
        <title>Genetic determinants of endophytism in the Arabidopsis root mycobiome.</title>
        <authorList>
            <person name="Mesny F."/>
            <person name="Miyauchi S."/>
            <person name="Thiergart T."/>
            <person name="Pickel B."/>
            <person name="Atanasova L."/>
            <person name="Karlsson M."/>
            <person name="Huettel B."/>
            <person name="Barry K.W."/>
            <person name="Haridas S."/>
            <person name="Chen C."/>
            <person name="Bauer D."/>
            <person name="Andreopoulos W."/>
            <person name="Pangilinan J."/>
            <person name="LaButti K."/>
            <person name="Riley R."/>
            <person name="Lipzen A."/>
            <person name="Clum A."/>
            <person name="Drula E."/>
            <person name="Henrissat B."/>
            <person name="Kohler A."/>
            <person name="Grigoriev I.V."/>
            <person name="Martin F.M."/>
            <person name="Hacquard S."/>
        </authorList>
    </citation>
    <scope>NUCLEOTIDE SEQUENCE</scope>
    <source>
        <strain evidence="3">MPI-CAGE-CH-0230</strain>
    </source>
</reference>
<dbReference type="EMBL" id="JAGTJQ010000005">
    <property type="protein sequence ID" value="KAH7030713.1"/>
    <property type="molecule type" value="Genomic_DNA"/>
</dbReference>
<feature type="chain" id="PRO_5040179253" evidence="2">
    <location>
        <begin position="23"/>
        <end position="321"/>
    </location>
</feature>
<accession>A0A9P8Y6Q0</accession>
<feature type="region of interest" description="Disordered" evidence="1">
    <location>
        <begin position="90"/>
        <end position="109"/>
    </location>
</feature>
<sequence>MAASHTAAKTVCSCCAAWVCLAGPGRDVQQWAGGSPQTTGHSASRPAGPATEQQVNLQRDRTWAPGRGPTTSPGAGGISRFHANPRFCGRKSQHGAGQVATGQPSGPSFDVEVREEQGAPRAMCVTSLRISQTGSTHPHFVTVLAPTFCFSSQSLANSLAFQAGFVISLDRLNRGAKSPLKPGCKERKRFPVMWGFTTSGTDGLCRGLGITGLGVGPMHDTARRPGWDNESPAYVTVMSNQESLAPDKEPSLGCSGSSIGRHTRLGYRGRLRSFYGLGGWGGSGTFRAGREMLAGASFGGAGEAQLHPARGLGLIHRQWQG</sequence>
<dbReference type="AlphaFoldDB" id="A0A9P8Y6Q0"/>
<keyword evidence="4" id="KW-1185">Reference proteome</keyword>
<dbReference type="Proteomes" id="UP000756346">
    <property type="component" value="Unassembled WGS sequence"/>
</dbReference>
<organism evidence="3 4">
    <name type="scientific">Microdochium trichocladiopsis</name>
    <dbReference type="NCBI Taxonomy" id="1682393"/>
    <lineage>
        <taxon>Eukaryota</taxon>
        <taxon>Fungi</taxon>
        <taxon>Dikarya</taxon>
        <taxon>Ascomycota</taxon>
        <taxon>Pezizomycotina</taxon>
        <taxon>Sordariomycetes</taxon>
        <taxon>Xylariomycetidae</taxon>
        <taxon>Xylariales</taxon>
        <taxon>Microdochiaceae</taxon>
        <taxon>Microdochium</taxon>
    </lineage>
</organism>
<proteinExistence type="predicted"/>
<evidence type="ECO:0000313" key="4">
    <source>
        <dbReference type="Proteomes" id="UP000756346"/>
    </source>
</evidence>
<feature type="region of interest" description="Disordered" evidence="1">
    <location>
        <begin position="31"/>
        <end position="78"/>
    </location>
</feature>
<dbReference type="RefSeq" id="XP_046012393.1">
    <property type="nucleotide sequence ID" value="XM_046162566.1"/>
</dbReference>
<keyword evidence="2" id="KW-0732">Signal</keyword>
<protein>
    <submittedName>
        <fullName evidence="3">Uncharacterized protein</fullName>
    </submittedName>
</protein>
<comment type="caution">
    <text evidence="3">The sequence shown here is derived from an EMBL/GenBank/DDBJ whole genome shotgun (WGS) entry which is preliminary data.</text>
</comment>
<dbReference type="GeneID" id="70192112"/>